<feature type="domain" description="6-phosphogluconate dehydrogenase NADP-binding" evidence="3">
    <location>
        <begin position="12"/>
        <end position="162"/>
    </location>
</feature>
<evidence type="ECO:0000313" key="5">
    <source>
        <dbReference type="EMBL" id="UYQ60882.1"/>
    </source>
</evidence>
<dbReference type="Pfam" id="PF03446">
    <property type="entry name" value="NAD_binding_2"/>
    <property type="match status" value="1"/>
</dbReference>
<dbReference type="PANTHER" id="PTHR43580">
    <property type="entry name" value="OXIDOREDUCTASE GLYR1-RELATED"/>
    <property type="match status" value="1"/>
</dbReference>
<accession>A0ABY6I1M9</accession>
<feature type="domain" description="NADPH-dependent reductive aminase-like C-terminal" evidence="4">
    <location>
        <begin position="167"/>
        <end position="292"/>
    </location>
</feature>
<evidence type="ECO:0000256" key="2">
    <source>
        <dbReference type="ARBA" id="ARBA00023002"/>
    </source>
</evidence>
<protein>
    <submittedName>
        <fullName evidence="5">NAD(P)-binding domain-containing protein</fullName>
    </submittedName>
</protein>
<evidence type="ECO:0000256" key="1">
    <source>
        <dbReference type="ARBA" id="ARBA00009080"/>
    </source>
</evidence>
<sequence length="300" mass="30974">MSENFMYDGGTVSVIGLGHMGTRLAQAFLAGGVSTTVWNRTAAKADALAARGAKRATTVAEAVSSASVVVVCLPEYDTVRALLEPVGPDLAGRVLVNLTSGTPESARLMSRWAADHGAGYLDGAAMSGTRLVGGPDALFVFSGAAEAFAGHRTTLVSLGNAVHLGDDPGLAAVYDTALFGLAWGALAGFYHALSLVGVEDVDPAAFAEVAAGHMPYVTSLMTDHARQVQQDRYPADDGTVQVHAAAMQHLVDASLAGGLRTDVPELMRSLLERAEAAGHGADGMAAVARTIRYGAQRVRD</sequence>
<dbReference type="RefSeq" id="WP_264242088.1">
    <property type="nucleotide sequence ID" value="NZ_CP107567.1"/>
</dbReference>
<dbReference type="SUPFAM" id="SSF51735">
    <property type="entry name" value="NAD(P)-binding Rossmann-fold domains"/>
    <property type="match status" value="1"/>
</dbReference>
<evidence type="ECO:0000313" key="6">
    <source>
        <dbReference type="Proteomes" id="UP001163878"/>
    </source>
</evidence>
<proteinExistence type="inferred from homology"/>
<dbReference type="EMBL" id="CP107567">
    <property type="protein sequence ID" value="UYQ60882.1"/>
    <property type="molecule type" value="Genomic_DNA"/>
</dbReference>
<dbReference type="InterPro" id="IPR015815">
    <property type="entry name" value="HIBADH-related"/>
</dbReference>
<gene>
    <name evidence="5" type="ORF">OGH68_04960</name>
</gene>
<dbReference type="InterPro" id="IPR048666">
    <property type="entry name" value="RedAm-like_C"/>
</dbReference>
<dbReference type="InterPro" id="IPR036291">
    <property type="entry name" value="NAD(P)-bd_dom_sf"/>
</dbReference>
<keyword evidence="2" id="KW-0560">Oxidoreductase</keyword>
<dbReference type="InterPro" id="IPR051265">
    <property type="entry name" value="HIBADH-related_NP60_sf"/>
</dbReference>
<evidence type="ECO:0000259" key="4">
    <source>
        <dbReference type="Pfam" id="PF21761"/>
    </source>
</evidence>
<dbReference type="Gene3D" id="1.10.1040.10">
    <property type="entry name" value="N-(1-d-carboxylethyl)-l-norvaline Dehydrogenase, domain 2"/>
    <property type="match status" value="1"/>
</dbReference>
<name>A0ABY6I1M9_STRPE</name>
<dbReference type="Proteomes" id="UP001163878">
    <property type="component" value="Chromosome"/>
</dbReference>
<dbReference type="PIRSF" id="PIRSF000103">
    <property type="entry name" value="HIBADH"/>
    <property type="match status" value="1"/>
</dbReference>
<dbReference type="PANTHER" id="PTHR43580:SF2">
    <property type="entry name" value="CYTOKINE-LIKE NUCLEAR FACTOR N-PAC"/>
    <property type="match status" value="1"/>
</dbReference>
<keyword evidence="6" id="KW-1185">Reference proteome</keyword>
<comment type="similarity">
    <text evidence="1">Belongs to the HIBADH-related family.</text>
</comment>
<organism evidence="5 6">
    <name type="scientific">Streptomyces peucetius</name>
    <dbReference type="NCBI Taxonomy" id="1950"/>
    <lineage>
        <taxon>Bacteria</taxon>
        <taxon>Bacillati</taxon>
        <taxon>Actinomycetota</taxon>
        <taxon>Actinomycetes</taxon>
        <taxon>Kitasatosporales</taxon>
        <taxon>Streptomycetaceae</taxon>
        <taxon>Streptomyces</taxon>
    </lineage>
</organism>
<dbReference type="Gene3D" id="3.40.50.720">
    <property type="entry name" value="NAD(P)-binding Rossmann-like Domain"/>
    <property type="match status" value="1"/>
</dbReference>
<reference evidence="5" key="1">
    <citation type="submission" date="2022-10" db="EMBL/GenBank/DDBJ databases">
        <title>Cytochrome P450 Catalyzes Benzene Ring Formation in the Biosynthesis of Trialkyl-Substituted Aromatic Polyketides.</title>
        <authorList>
            <person name="Zhao E."/>
            <person name="Ge H."/>
        </authorList>
    </citation>
    <scope>NUCLEOTIDE SEQUENCE</scope>
    <source>
        <strain evidence="5">NA0869</strain>
    </source>
</reference>
<evidence type="ECO:0000259" key="3">
    <source>
        <dbReference type="Pfam" id="PF03446"/>
    </source>
</evidence>
<dbReference type="Pfam" id="PF21761">
    <property type="entry name" value="RedAm-like_C"/>
    <property type="match status" value="1"/>
</dbReference>
<dbReference type="InterPro" id="IPR013328">
    <property type="entry name" value="6PGD_dom2"/>
</dbReference>
<dbReference type="InterPro" id="IPR006115">
    <property type="entry name" value="6PGDH_NADP-bd"/>
</dbReference>